<feature type="compositionally biased region" description="Basic residues" evidence="1">
    <location>
        <begin position="38"/>
        <end position="48"/>
    </location>
</feature>
<feature type="compositionally biased region" description="Basic and acidic residues" evidence="1">
    <location>
        <begin position="8"/>
        <end position="17"/>
    </location>
</feature>
<feature type="compositionally biased region" description="Low complexity" evidence="1">
    <location>
        <begin position="19"/>
        <end position="35"/>
    </location>
</feature>
<feature type="region of interest" description="Disordered" evidence="1">
    <location>
        <begin position="1"/>
        <end position="64"/>
    </location>
</feature>
<keyword evidence="3" id="KW-1185">Reference proteome</keyword>
<organism evidence="2 3">
    <name type="scientific">Portunus trituberculatus</name>
    <name type="common">Swimming crab</name>
    <name type="synonym">Neptunus trituberculatus</name>
    <dbReference type="NCBI Taxonomy" id="210409"/>
    <lineage>
        <taxon>Eukaryota</taxon>
        <taxon>Metazoa</taxon>
        <taxon>Ecdysozoa</taxon>
        <taxon>Arthropoda</taxon>
        <taxon>Crustacea</taxon>
        <taxon>Multicrustacea</taxon>
        <taxon>Malacostraca</taxon>
        <taxon>Eumalacostraca</taxon>
        <taxon>Eucarida</taxon>
        <taxon>Decapoda</taxon>
        <taxon>Pleocyemata</taxon>
        <taxon>Brachyura</taxon>
        <taxon>Eubrachyura</taxon>
        <taxon>Portunoidea</taxon>
        <taxon>Portunidae</taxon>
        <taxon>Portuninae</taxon>
        <taxon>Portunus</taxon>
    </lineage>
</organism>
<evidence type="ECO:0000313" key="3">
    <source>
        <dbReference type="Proteomes" id="UP000324222"/>
    </source>
</evidence>
<proteinExistence type="predicted"/>
<comment type="caution">
    <text evidence="2">The sequence shown here is derived from an EMBL/GenBank/DDBJ whole genome shotgun (WGS) entry which is preliminary data.</text>
</comment>
<dbReference type="AlphaFoldDB" id="A0A5B7HVV3"/>
<reference evidence="2 3" key="1">
    <citation type="submission" date="2019-05" db="EMBL/GenBank/DDBJ databases">
        <title>Another draft genome of Portunus trituberculatus and its Hox gene families provides insights of decapod evolution.</title>
        <authorList>
            <person name="Jeong J.-H."/>
            <person name="Song I."/>
            <person name="Kim S."/>
            <person name="Choi T."/>
            <person name="Kim D."/>
            <person name="Ryu S."/>
            <person name="Kim W."/>
        </authorList>
    </citation>
    <scope>NUCLEOTIDE SEQUENCE [LARGE SCALE GENOMIC DNA]</scope>
    <source>
        <tissue evidence="2">Muscle</tissue>
    </source>
</reference>
<name>A0A5B7HVV3_PORTR</name>
<sequence>MRNKRERKGGEAPEPDTRGPSAGSSGGSSTPLGAPRLPKNRTHEKKQRNSNSTKWAQGEFGSDA</sequence>
<protein>
    <submittedName>
        <fullName evidence="2">Uncharacterized protein</fullName>
    </submittedName>
</protein>
<dbReference type="Proteomes" id="UP000324222">
    <property type="component" value="Unassembled WGS sequence"/>
</dbReference>
<evidence type="ECO:0000256" key="1">
    <source>
        <dbReference type="SAM" id="MobiDB-lite"/>
    </source>
</evidence>
<evidence type="ECO:0000313" key="2">
    <source>
        <dbReference type="EMBL" id="MPC74103.1"/>
    </source>
</evidence>
<accession>A0A5B7HVV3</accession>
<dbReference type="EMBL" id="VSRR010038245">
    <property type="protein sequence ID" value="MPC74103.1"/>
    <property type="molecule type" value="Genomic_DNA"/>
</dbReference>
<gene>
    <name evidence="2" type="ORF">E2C01_068449</name>
</gene>